<keyword evidence="3" id="KW-1185">Reference proteome</keyword>
<organism evidence="2 3">
    <name type="scientific">Triangularia verruculosa</name>
    <dbReference type="NCBI Taxonomy" id="2587418"/>
    <lineage>
        <taxon>Eukaryota</taxon>
        <taxon>Fungi</taxon>
        <taxon>Dikarya</taxon>
        <taxon>Ascomycota</taxon>
        <taxon>Pezizomycotina</taxon>
        <taxon>Sordariomycetes</taxon>
        <taxon>Sordariomycetidae</taxon>
        <taxon>Sordariales</taxon>
        <taxon>Podosporaceae</taxon>
        <taxon>Triangularia</taxon>
    </lineage>
</organism>
<sequence length="247" mass="27779">MTSEAANIAVRERRRRSAPTDLEQLNIMKALTAAEHSRRQFVLNYSASKDTSLLIPGRKSEVVKLAEQWVFGWLHQNNLNPVSGEFFKYTVDTQLWATYVGDAVDFPFTFMRSTADDSTIVVGPVSRRESDTTQVRPLSQVDPLDKAQTEESTQSDERPPSSTVPSQANVETRQPPVLSAPITTRQWPSMRKRQSPTVTELRTGDENKRRSLSLTSIDDLKMSKGGPPKVPLFTRLGRSWSRRMSAA</sequence>
<dbReference type="EMBL" id="MU863885">
    <property type="protein sequence ID" value="KAK4203941.1"/>
    <property type="molecule type" value="Genomic_DNA"/>
</dbReference>
<feature type="compositionally biased region" description="Basic and acidic residues" evidence="1">
    <location>
        <begin position="143"/>
        <end position="159"/>
    </location>
</feature>
<protein>
    <submittedName>
        <fullName evidence="2">Uncharacterized protein</fullName>
    </submittedName>
</protein>
<proteinExistence type="predicted"/>
<gene>
    <name evidence="2" type="ORF">QBC40DRAFT_7835</name>
</gene>
<dbReference type="AlphaFoldDB" id="A0AAN6XQM8"/>
<evidence type="ECO:0000313" key="3">
    <source>
        <dbReference type="Proteomes" id="UP001303160"/>
    </source>
</evidence>
<reference evidence="2" key="2">
    <citation type="submission" date="2023-05" db="EMBL/GenBank/DDBJ databases">
        <authorList>
            <consortium name="Lawrence Berkeley National Laboratory"/>
            <person name="Steindorff A."/>
            <person name="Hensen N."/>
            <person name="Bonometti L."/>
            <person name="Westerberg I."/>
            <person name="Brannstrom I.O."/>
            <person name="Guillou S."/>
            <person name="Cros-Aarteil S."/>
            <person name="Calhoun S."/>
            <person name="Haridas S."/>
            <person name="Kuo A."/>
            <person name="Mondo S."/>
            <person name="Pangilinan J."/>
            <person name="Riley R."/>
            <person name="Labutti K."/>
            <person name="Andreopoulos B."/>
            <person name="Lipzen A."/>
            <person name="Chen C."/>
            <person name="Yanf M."/>
            <person name="Daum C."/>
            <person name="Ng V."/>
            <person name="Clum A."/>
            <person name="Ohm R."/>
            <person name="Martin F."/>
            <person name="Silar P."/>
            <person name="Natvig D."/>
            <person name="Lalanne C."/>
            <person name="Gautier V."/>
            <person name="Ament-Velasquez S.L."/>
            <person name="Kruys A."/>
            <person name="Hutchinson M.I."/>
            <person name="Powell A.J."/>
            <person name="Barry K."/>
            <person name="Miller A.N."/>
            <person name="Grigoriev I.V."/>
            <person name="Debuchy R."/>
            <person name="Gladieux P."/>
            <person name="Thoren M.H."/>
            <person name="Johannesson H."/>
        </authorList>
    </citation>
    <scope>NUCLEOTIDE SEQUENCE</scope>
    <source>
        <strain evidence="2">CBS 315.58</strain>
    </source>
</reference>
<accession>A0AAN6XQM8</accession>
<comment type="caution">
    <text evidence="2">The sequence shown here is derived from an EMBL/GenBank/DDBJ whole genome shotgun (WGS) entry which is preliminary data.</text>
</comment>
<evidence type="ECO:0000256" key="1">
    <source>
        <dbReference type="SAM" id="MobiDB-lite"/>
    </source>
</evidence>
<reference evidence="2" key="1">
    <citation type="journal article" date="2023" name="Mol. Phylogenet. Evol.">
        <title>Genome-scale phylogeny and comparative genomics of the fungal order Sordariales.</title>
        <authorList>
            <person name="Hensen N."/>
            <person name="Bonometti L."/>
            <person name="Westerberg I."/>
            <person name="Brannstrom I.O."/>
            <person name="Guillou S."/>
            <person name="Cros-Aarteil S."/>
            <person name="Calhoun S."/>
            <person name="Haridas S."/>
            <person name="Kuo A."/>
            <person name="Mondo S."/>
            <person name="Pangilinan J."/>
            <person name="Riley R."/>
            <person name="LaButti K."/>
            <person name="Andreopoulos B."/>
            <person name="Lipzen A."/>
            <person name="Chen C."/>
            <person name="Yan M."/>
            <person name="Daum C."/>
            <person name="Ng V."/>
            <person name="Clum A."/>
            <person name="Steindorff A."/>
            <person name="Ohm R.A."/>
            <person name="Martin F."/>
            <person name="Silar P."/>
            <person name="Natvig D.O."/>
            <person name="Lalanne C."/>
            <person name="Gautier V."/>
            <person name="Ament-Velasquez S.L."/>
            <person name="Kruys A."/>
            <person name="Hutchinson M.I."/>
            <person name="Powell A.J."/>
            <person name="Barry K."/>
            <person name="Miller A.N."/>
            <person name="Grigoriev I.V."/>
            <person name="Debuchy R."/>
            <person name="Gladieux P."/>
            <person name="Hiltunen Thoren M."/>
            <person name="Johannesson H."/>
        </authorList>
    </citation>
    <scope>NUCLEOTIDE SEQUENCE</scope>
    <source>
        <strain evidence="2">CBS 315.58</strain>
    </source>
</reference>
<dbReference type="Proteomes" id="UP001303160">
    <property type="component" value="Unassembled WGS sequence"/>
</dbReference>
<feature type="compositionally biased region" description="Polar residues" evidence="1">
    <location>
        <begin position="160"/>
        <end position="172"/>
    </location>
</feature>
<feature type="region of interest" description="Disordered" evidence="1">
    <location>
        <begin position="122"/>
        <end position="247"/>
    </location>
</feature>
<name>A0AAN6XQM8_9PEZI</name>
<evidence type="ECO:0000313" key="2">
    <source>
        <dbReference type="EMBL" id="KAK4203941.1"/>
    </source>
</evidence>